<evidence type="ECO:0000313" key="5">
    <source>
        <dbReference type="Proteomes" id="UP000626092"/>
    </source>
</evidence>
<dbReference type="AlphaFoldDB" id="A0A834GYT4"/>
<dbReference type="InterPro" id="IPR051563">
    <property type="entry name" value="Glycosyl_Hydrolase_51"/>
</dbReference>
<dbReference type="InterPro" id="IPR055235">
    <property type="entry name" value="ASD1_cat"/>
</dbReference>
<proteinExistence type="predicted"/>
<dbReference type="InterPro" id="IPR017853">
    <property type="entry name" value="GH"/>
</dbReference>
<dbReference type="PANTHER" id="PTHR31776:SF0">
    <property type="entry name" value="ALPHA-L-ARABINOFURANOSIDASE 1"/>
    <property type="match status" value="1"/>
</dbReference>
<keyword evidence="5" id="KW-1185">Reference proteome</keyword>
<dbReference type="EMBL" id="WJXA01000005">
    <property type="protein sequence ID" value="KAF7143641.1"/>
    <property type="molecule type" value="Genomic_DNA"/>
</dbReference>
<protein>
    <recommendedName>
        <fullName evidence="3">Alpha-L-arabinofuranosidase 1 catalytic domain-containing protein</fullName>
    </recommendedName>
</protein>
<evidence type="ECO:0000313" key="4">
    <source>
        <dbReference type="EMBL" id="KAF7143641.1"/>
    </source>
</evidence>
<accession>A0A834GYT4</accession>
<keyword evidence="2" id="KW-1133">Transmembrane helix</keyword>
<feature type="region of interest" description="Disordered" evidence="1">
    <location>
        <begin position="260"/>
        <end position="288"/>
    </location>
</feature>
<keyword evidence="2" id="KW-0472">Membrane</keyword>
<dbReference type="GO" id="GO:0046556">
    <property type="term" value="F:alpha-L-arabinofuranosidase activity"/>
    <property type="evidence" value="ECO:0007669"/>
    <property type="project" value="TreeGrafter"/>
</dbReference>
<name>A0A834GYT4_RHOSS</name>
<evidence type="ECO:0000256" key="1">
    <source>
        <dbReference type="SAM" id="MobiDB-lite"/>
    </source>
</evidence>
<dbReference type="PANTHER" id="PTHR31776">
    <property type="entry name" value="ALPHA-L-ARABINOFURANOSIDASE 1"/>
    <property type="match status" value="1"/>
</dbReference>
<feature type="domain" description="Alpha-L-arabinofuranosidase 1 catalytic" evidence="3">
    <location>
        <begin position="365"/>
        <end position="449"/>
    </location>
</feature>
<evidence type="ECO:0000259" key="3">
    <source>
        <dbReference type="Pfam" id="PF22848"/>
    </source>
</evidence>
<organism evidence="4 5">
    <name type="scientific">Rhododendron simsii</name>
    <name type="common">Sims's rhododendron</name>
    <dbReference type="NCBI Taxonomy" id="118357"/>
    <lineage>
        <taxon>Eukaryota</taxon>
        <taxon>Viridiplantae</taxon>
        <taxon>Streptophyta</taxon>
        <taxon>Embryophyta</taxon>
        <taxon>Tracheophyta</taxon>
        <taxon>Spermatophyta</taxon>
        <taxon>Magnoliopsida</taxon>
        <taxon>eudicotyledons</taxon>
        <taxon>Gunneridae</taxon>
        <taxon>Pentapetalae</taxon>
        <taxon>asterids</taxon>
        <taxon>Ericales</taxon>
        <taxon>Ericaceae</taxon>
        <taxon>Ericoideae</taxon>
        <taxon>Rhodoreae</taxon>
        <taxon>Rhododendron</taxon>
    </lineage>
</organism>
<dbReference type="Gene3D" id="3.20.20.80">
    <property type="entry name" value="Glycosidases"/>
    <property type="match status" value="1"/>
</dbReference>
<gene>
    <name evidence="4" type="ORF">RHSIM_Rhsim05G0130000</name>
</gene>
<comment type="caution">
    <text evidence="4">The sequence shown here is derived from an EMBL/GenBank/DDBJ whole genome shotgun (WGS) entry which is preliminary data.</text>
</comment>
<feature type="compositionally biased region" description="Low complexity" evidence="1">
    <location>
        <begin position="271"/>
        <end position="285"/>
    </location>
</feature>
<dbReference type="SUPFAM" id="SSF51445">
    <property type="entry name" value="(Trans)glycosidases"/>
    <property type="match status" value="1"/>
</dbReference>
<sequence>MREDQKSEVESGTREQARIVIRERAVNGEGIAIVGAKIVIGIMIVINGMLESMREGEMGYTPMIQGATGGHAHGQGNDPGTMFATVVLTVMPPKKVEVQGQTGVEVTKASFGPILEEIQPIPQTAIIEQLRSATETLAMMQQMQTLLMETLLTLQKKVCTNPFPVHRDNGKAVMMATISHHEENEEPMACKFSFSQATEAILCAAENNGEQCMGLCGELASLPGEADALIECNEVHEDGEDLGELFTQCCALSNLAQKQPSNSRKKKKNKNQGTPTTQQTTTPGQEVEPIALQEVKVAPECLKDGPRSQKQELLEVNLSPKDKPSKPIFICKDLPKDKKSASDKSTIYDNINRKSWMVLSLLRVPLTQPWGSVQAAMGHPEPFNLRYVAVGNEDCGKKNYCGNYLKFYDAIRHVYPDIKFISNCDGSTRQLDHPAHFYDYHVTYELSHFAACTIEISIVLQNYSDAKMVFSLAHKFDNTSRSGPKAFVSEYAVTGNEAGTGSLLPALAEAGFLIGLERNSDDGVLDGDSGEFNSPEMSYVVGIGDDGQKERSAGLEDLLVAV</sequence>
<dbReference type="OrthoDB" id="406864at2759"/>
<dbReference type="Proteomes" id="UP000626092">
    <property type="component" value="Unassembled WGS sequence"/>
</dbReference>
<dbReference type="Pfam" id="PF22848">
    <property type="entry name" value="ASD1_dom"/>
    <property type="match status" value="1"/>
</dbReference>
<keyword evidence="2" id="KW-0812">Transmembrane</keyword>
<feature type="transmembrane region" description="Helical" evidence="2">
    <location>
        <begin position="30"/>
        <end position="50"/>
    </location>
</feature>
<reference evidence="4" key="1">
    <citation type="submission" date="2019-11" db="EMBL/GenBank/DDBJ databases">
        <authorList>
            <person name="Liu Y."/>
            <person name="Hou J."/>
            <person name="Li T.-Q."/>
            <person name="Guan C.-H."/>
            <person name="Wu X."/>
            <person name="Wu H.-Z."/>
            <person name="Ling F."/>
            <person name="Zhang R."/>
            <person name="Shi X.-G."/>
            <person name="Ren J.-P."/>
            <person name="Chen E.-F."/>
            <person name="Sun J.-M."/>
        </authorList>
    </citation>
    <scope>NUCLEOTIDE SEQUENCE</scope>
    <source>
        <strain evidence="4">Adult_tree_wgs_1</strain>
        <tissue evidence="4">Leaves</tissue>
    </source>
</reference>
<evidence type="ECO:0000256" key="2">
    <source>
        <dbReference type="SAM" id="Phobius"/>
    </source>
</evidence>